<dbReference type="Gene3D" id="3.60.130.10">
    <property type="entry name" value="Clavaminate synthase-like"/>
    <property type="match status" value="1"/>
</dbReference>
<keyword evidence="3 7" id="KW-0223">Dioxygenase</keyword>
<keyword evidence="2" id="KW-0479">Metal-binding</keyword>
<keyword evidence="5" id="KW-0408">Iron</keyword>
<dbReference type="OrthoDB" id="5818554at2759"/>
<evidence type="ECO:0000313" key="7">
    <source>
        <dbReference type="EMBL" id="UJO14569.1"/>
    </source>
</evidence>
<dbReference type="GO" id="GO:0046872">
    <property type="term" value="F:metal ion binding"/>
    <property type="evidence" value="ECO:0007669"/>
    <property type="project" value="UniProtKB-KW"/>
</dbReference>
<evidence type="ECO:0000256" key="5">
    <source>
        <dbReference type="ARBA" id="ARBA00023004"/>
    </source>
</evidence>
<keyword evidence="4" id="KW-0560">Oxidoreductase</keyword>
<gene>
    <name evidence="7" type="ORF">CLAFUR5_02952</name>
</gene>
<dbReference type="SUPFAM" id="SSF51197">
    <property type="entry name" value="Clavaminate synthase-like"/>
    <property type="match status" value="1"/>
</dbReference>
<reference evidence="7" key="2">
    <citation type="journal article" date="2022" name="Microb. Genom.">
        <title>A chromosome-scale genome assembly of the tomato pathogen Cladosporium fulvum reveals a compartmentalized genome architecture and the presence of a dispensable chromosome.</title>
        <authorList>
            <person name="Zaccaron A.Z."/>
            <person name="Chen L.H."/>
            <person name="Samaras A."/>
            <person name="Stergiopoulos I."/>
        </authorList>
    </citation>
    <scope>NUCLEOTIDE SEQUENCE</scope>
    <source>
        <strain evidence="7">Race5_Kim</strain>
    </source>
</reference>
<dbReference type="InterPro" id="IPR051178">
    <property type="entry name" value="TfdA_dioxygenase"/>
</dbReference>
<accession>A0A9Q8LBY5</accession>
<evidence type="ECO:0000259" key="6">
    <source>
        <dbReference type="Pfam" id="PF02668"/>
    </source>
</evidence>
<dbReference type="InterPro" id="IPR003819">
    <property type="entry name" value="TauD/TfdA-like"/>
</dbReference>
<dbReference type="KEGG" id="ffu:CLAFUR5_02952"/>
<dbReference type="InterPro" id="IPR042098">
    <property type="entry name" value="TauD-like_sf"/>
</dbReference>
<name>A0A9Q8LBY5_PASFU</name>
<evidence type="ECO:0000256" key="2">
    <source>
        <dbReference type="ARBA" id="ARBA00022723"/>
    </source>
</evidence>
<comment type="similarity">
    <text evidence="1">Belongs to the TfdA dioxygenase family.</text>
</comment>
<evidence type="ECO:0000313" key="8">
    <source>
        <dbReference type="Proteomes" id="UP000756132"/>
    </source>
</evidence>
<dbReference type="Pfam" id="PF02668">
    <property type="entry name" value="TauD"/>
    <property type="match status" value="1"/>
</dbReference>
<dbReference type="GeneID" id="71982830"/>
<feature type="domain" description="TauD/TfdA-like" evidence="6">
    <location>
        <begin position="38"/>
        <end position="180"/>
    </location>
</feature>
<organism evidence="7 8">
    <name type="scientific">Passalora fulva</name>
    <name type="common">Tomato leaf mold</name>
    <name type="synonym">Cladosporium fulvum</name>
    <dbReference type="NCBI Taxonomy" id="5499"/>
    <lineage>
        <taxon>Eukaryota</taxon>
        <taxon>Fungi</taxon>
        <taxon>Dikarya</taxon>
        <taxon>Ascomycota</taxon>
        <taxon>Pezizomycotina</taxon>
        <taxon>Dothideomycetes</taxon>
        <taxon>Dothideomycetidae</taxon>
        <taxon>Mycosphaerellales</taxon>
        <taxon>Mycosphaerellaceae</taxon>
        <taxon>Fulvia</taxon>
    </lineage>
</organism>
<protein>
    <submittedName>
        <fullName evidence="7">Alpha-ketoglutarate-dependent 2,4-dichlorophenoxyacetate dioxygenase</fullName>
    </submittedName>
</protein>
<dbReference type="GO" id="GO:0051213">
    <property type="term" value="F:dioxygenase activity"/>
    <property type="evidence" value="ECO:0007669"/>
    <property type="project" value="UniProtKB-KW"/>
</dbReference>
<dbReference type="AlphaFoldDB" id="A0A9Q8LBY5"/>
<dbReference type="PANTHER" id="PTHR43779">
    <property type="entry name" value="DIOXYGENASE RV0097-RELATED"/>
    <property type="match status" value="1"/>
</dbReference>
<evidence type="ECO:0000256" key="4">
    <source>
        <dbReference type="ARBA" id="ARBA00023002"/>
    </source>
</evidence>
<evidence type="ECO:0000256" key="1">
    <source>
        <dbReference type="ARBA" id="ARBA00005896"/>
    </source>
</evidence>
<dbReference type="Proteomes" id="UP000756132">
    <property type="component" value="Chromosome 2"/>
</dbReference>
<sequence length="199" mass="22041">MSLLQYGVVRFPETGLNDAGHVAFAARFGELDDVTVQQASILRAAQLPPAGTSGATEFADSRSAYDDLPQDLKSLRQQKDYVACHSLYHSRKTASPEALPGLKPEDHFMSRHCLVQKHEASGRMNLYMASHVHHIGGLETEESRVLVERLYGLACKGKYVVSIPWDREGDLVVWDNTCVMYRSTGGGLGLRESLLEVCY</sequence>
<keyword evidence="8" id="KW-1185">Reference proteome</keyword>
<dbReference type="RefSeq" id="XP_047758935.1">
    <property type="nucleotide sequence ID" value="XM_047902100.1"/>
</dbReference>
<reference evidence="7" key="1">
    <citation type="submission" date="2021-12" db="EMBL/GenBank/DDBJ databases">
        <authorList>
            <person name="Zaccaron A."/>
            <person name="Stergiopoulos I."/>
        </authorList>
    </citation>
    <scope>NUCLEOTIDE SEQUENCE</scope>
    <source>
        <strain evidence="7">Race5_Kim</strain>
    </source>
</reference>
<dbReference type="PANTHER" id="PTHR43779:SF3">
    <property type="entry name" value="(3R)-3-[(CARBOXYMETHYL)AMINO]FATTY ACID OXYGENASE_DECARBOXYLASE"/>
    <property type="match status" value="1"/>
</dbReference>
<dbReference type="EMBL" id="CP090164">
    <property type="protein sequence ID" value="UJO14569.1"/>
    <property type="molecule type" value="Genomic_DNA"/>
</dbReference>
<proteinExistence type="inferred from homology"/>
<evidence type="ECO:0000256" key="3">
    <source>
        <dbReference type="ARBA" id="ARBA00022964"/>
    </source>
</evidence>